<dbReference type="SUPFAM" id="SSF53850">
    <property type="entry name" value="Periplasmic binding protein-like II"/>
    <property type="match status" value="1"/>
</dbReference>
<dbReference type="PROSITE" id="PS50931">
    <property type="entry name" value="HTH_LYSR"/>
    <property type="match status" value="1"/>
</dbReference>
<evidence type="ECO:0000256" key="1">
    <source>
        <dbReference type="ARBA" id="ARBA00009437"/>
    </source>
</evidence>
<evidence type="ECO:0000256" key="3">
    <source>
        <dbReference type="ARBA" id="ARBA00023125"/>
    </source>
</evidence>
<dbReference type="Pfam" id="PF03466">
    <property type="entry name" value="LysR_substrate"/>
    <property type="match status" value="1"/>
</dbReference>
<evidence type="ECO:0000313" key="6">
    <source>
        <dbReference type="EMBL" id="GAA0906419.1"/>
    </source>
</evidence>
<dbReference type="PRINTS" id="PR00039">
    <property type="entry name" value="HTHLYSR"/>
</dbReference>
<dbReference type="RefSeq" id="WP_343946584.1">
    <property type="nucleotide sequence ID" value="NZ_BAAAHP010000296.1"/>
</dbReference>
<name>A0ABN1NG85_9PSEU</name>
<evidence type="ECO:0000256" key="4">
    <source>
        <dbReference type="ARBA" id="ARBA00023163"/>
    </source>
</evidence>
<dbReference type="InterPro" id="IPR036390">
    <property type="entry name" value="WH_DNA-bd_sf"/>
</dbReference>
<keyword evidence="3" id="KW-0238">DNA-binding</keyword>
<dbReference type="InterPro" id="IPR000847">
    <property type="entry name" value="LysR_HTH_N"/>
</dbReference>
<dbReference type="PANTHER" id="PTHR30346:SF0">
    <property type="entry name" value="HCA OPERON TRANSCRIPTIONAL ACTIVATOR HCAR"/>
    <property type="match status" value="1"/>
</dbReference>
<dbReference type="Gene3D" id="3.40.190.10">
    <property type="entry name" value="Periplasmic binding protein-like II"/>
    <property type="match status" value="2"/>
</dbReference>
<keyword evidence="2" id="KW-0805">Transcription regulation</keyword>
<reference evidence="6 7" key="1">
    <citation type="journal article" date="2019" name="Int. J. Syst. Evol. Microbiol.">
        <title>The Global Catalogue of Microorganisms (GCM) 10K type strain sequencing project: providing services to taxonomists for standard genome sequencing and annotation.</title>
        <authorList>
            <consortium name="The Broad Institute Genomics Platform"/>
            <consortium name="The Broad Institute Genome Sequencing Center for Infectious Disease"/>
            <person name="Wu L."/>
            <person name="Ma J."/>
        </authorList>
    </citation>
    <scope>NUCLEOTIDE SEQUENCE [LARGE SCALE GENOMIC DNA]</scope>
    <source>
        <strain evidence="6 7">JCM 11117</strain>
    </source>
</reference>
<sequence length="302" mass="33335">MELRHLRYFVSVAEELHFRRAAEKLHIVQPALSKQISALERELGVQLLERDRRNVSLTEAGRMFLEEANALLAHADGAVVRTRAVGRGETGRLNIGFIQPALADLLPRSLRVFRQHYPDVVLTLSEATSRMAIERVVARSMHFAFTRLPVPPRPELCTEPVSEEPVVLVVSDAHPLATRSSVRLEDIAAFDVILVDRKVEPELHDYYVAACNAAGFSPRVAHEVNSTWVAIGLAAGNLGMAFAPASARIAAQRGVAYLPLEGDRLKLTMGAMWRSGARPAVLDNFLSLRPWETARARVTADG</sequence>
<comment type="caution">
    <text evidence="6">The sequence shown here is derived from an EMBL/GenBank/DDBJ whole genome shotgun (WGS) entry which is preliminary data.</text>
</comment>
<feature type="domain" description="HTH lysR-type" evidence="5">
    <location>
        <begin position="1"/>
        <end position="58"/>
    </location>
</feature>
<proteinExistence type="inferred from homology"/>
<comment type="similarity">
    <text evidence="1">Belongs to the LysR transcriptional regulatory family.</text>
</comment>
<accession>A0ABN1NG85</accession>
<evidence type="ECO:0000259" key="5">
    <source>
        <dbReference type="PROSITE" id="PS50931"/>
    </source>
</evidence>
<evidence type="ECO:0000313" key="7">
    <source>
        <dbReference type="Proteomes" id="UP001499967"/>
    </source>
</evidence>
<dbReference type="Proteomes" id="UP001499967">
    <property type="component" value="Unassembled WGS sequence"/>
</dbReference>
<dbReference type="InterPro" id="IPR005119">
    <property type="entry name" value="LysR_subst-bd"/>
</dbReference>
<protein>
    <submittedName>
        <fullName evidence="6">LysR family transcriptional regulator</fullName>
    </submittedName>
</protein>
<dbReference type="PANTHER" id="PTHR30346">
    <property type="entry name" value="TRANSCRIPTIONAL DUAL REGULATOR HCAR-RELATED"/>
    <property type="match status" value="1"/>
</dbReference>
<dbReference type="SUPFAM" id="SSF46785">
    <property type="entry name" value="Winged helix' DNA-binding domain"/>
    <property type="match status" value="1"/>
</dbReference>
<dbReference type="Pfam" id="PF00126">
    <property type="entry name" value="HTH_1"/>
    <property type="match status" value="1"/>
</dbReference>
<evidence type="ECO:0000256" key="2">
    <source>
        <dbReference type="ARBA" id="ARBA00023015"/>
    </source>
</evidence>
<dbReference type="Gene3D" id="1.10.10.10">
    <property type="entry name" value="Winged helix-like DNA-binding domain superfamily/Winged helix DNA-binding domain"/>
    <property type="match status" value="1"/>
</dbReference>
<keyword evidence="4" id="KW-0804">Transcription</keyword>
<keyword evidence="7" id="KW-1185">Reference proteome</keyword>
<dbReference type="InterPro" id="IPR036388">
    <property type="entry name" value="WH-like_DNA-bd_sf"/>
</dbReference>
<dbReference type="CDD" id="cd08414">
    <property type="entry name" value="PBP2_LTTR_aromatics_like"/>
    <property type="match status" value="1"/>
</dbReference>
<organism evidence="6 7">
    <name type="scientific">Pseudonocardia zijingensis</name>
    <dbReference type="NCBI Taxonomy" id="153376"/>
    <lineage>
        <taxon>Bacteria</taxon>
        <taxon>Bacillati</taxon>
        <taxon>Actinomycetota</taxon>
        <taxon>Actinomycetes</taxon>
        <taxon>Pseudonocardiales</taxon>
        <taxon>Pseudonocardiaceae</taxon>
        <taxon>Pseudonocardia</taxon>
    </lineage>
</organism>
<dbReference type="EMBL" id="BAAAHP010000296">
    <property type="protein sequence ID" value="GAA0906419.1"/>
    <property type="molecule type" value="Genomic_DNA"/>
</dbReference>
<gene>
    <name evidence="6" type="ORF">GCM10009559_74840</name>
</gene>